<protein>
    <submittedName>
        <fullName evidence="5">DEBR0S2_20384g1_1</fullName>
    </submittedName>
</protein>
<gene>
    <name evidence="5" type="ORF">DEBR0S2_20384G</name>
</gene>
<dbReference type="Pfam" id="PF00172">
    <property type="entry name" value="Zn_clus"/>
    <property type="match status" value="1"/>
</dbReference>
<organism evidence="5 6">
    <name type="scientific">Dekkera bruxellensis</name>
    <name type="common">Brettanomyces custersii</name>
    <dbReference type="NCBI Taxonomy" id="5007"/>
    <lineage>
        <taxon>Eukaryota</taxon>
        <taxon>Fungi</taxon>
        <taxon>Dikarya</taxon>
        <taxon>Ascomycota</taxon>
        <taxon>Saccharomycotina</taxon>
        <taxon>Pichiomycetes</taxon>
        <taxon>Pichiales</taxon>
        <taxon>Pichiaceae</taxon>
        <taxon>Brettanomyces</taxon>
    </lineage>
</organism>
<evidence type="ECO:0000313" key="6">
    <source>
        <dbReference type="Proteomes" id="UP000478008"/>
    </source>
</evidence>
<dbReference type="Gene3D" id="4.10.240.10">
    <property type="entry name" value="Zn(2)-C6 fungal-type DNA-binding domain"/>
    <property type="match status" value="1"/>
</dbReference>
<dbReference type="InterPro" id="IPR001138">
    <property type="entry name" value="Zn2Cys6_DnaBD"/>
</dbReference>
<keyword evidence="2" id="KW-0539">Nucleus</keyword>
<evidence type="ECO:0000313" key="5">
    <source>
        <dbReference type="EMBL" id="VUG17961.1"/>
    </source>
</evidence>
<comment type="subcellular location">
    <subcellularLocation>
        <location evidence="1">Nucleus</location>
    </subcellularLocation>
</comment>
<keyword evidence="3" id="KW-1133">Transmembrane helix</keyword>
<dbReference type="InterPro" id="IPR050613">
    <property type="entry name" value="Sec_Metabolite_Reg"/>
</dbReference>
<dbReference type="EMBL" id="CABFWN010000002">
    <property type="protein sequence ID" value="VUG17961.1"/>
    <property type="molecule type" value="Genomic_DNA"/>
</dbReference>
<proteinExistence type="predicted"/>
<sequence>MQKRKRNRKFVVCIQCRKRRSKCDRGHPCSRCARLGTDCEYLEANKKPELTPIETHGVTAQNSLIAELQSQINLLKRQIAHPEVNVKREHKSTRPTNSLLDVKIPTLKKISLERGQSNSTFYGPASSLSTIFSEHILEQFSRWNIGLNKERETLISSNLTNETRLSIVNIGSNKDEILQKAEAAICSDYYAFKDCLEWFGTNLNELVFLDAIPTSKLKKAFSALLNPPSSNSSASFKYHTKEPYFFGSMAAIFSVVYLVTLFRRYSLAIEQPPIMTTSIKDLRQLSIQLLIASDLNKNRNIMSLLALIVIKSGLFEYDSIEHDNEWADSYPFFHISLNLCYQLGLHLESSAAIRIVPTDSANSDLFISINTTEKKHIWNLVLLQDAIYSLALGTPLSINSKFCALYQTTTDNTLERLLIRGFKLIRQTSLTVNSIEPISLNMVNTLISDIQELCHDLPCKIFTCEEGQVPDFNLSGLCILFKLKIFLLHVLESLYRMIIMGAAELQKSLTKNELKTEDSKILSKICETSFRQSTFLSAAVVWHIQNFFSGRTVFATSDPRYSLFLRRFCMASCNQSFTIWFTYLFGKMNKSAHIITDIDGDNPLNDYISSSDGSAFQGEVDLQILEDSLFYKYTNKSREFLDSLVCKLLSSSQLMSFSSLFYKNAEESQVMRESLDGMACLKFLLMWIYVIREIEARKATTPLKKIDKKEIILWAKQKVENEMISGVYNDGLIRNFEMHDLDDNILDSIITEDVWIDSLFKNDFAF</sequence>
<dbReference type="AlphaFoldDB" id="A0A7D9GZC1"/>
<dbReference type="CDD" id="cd00067">
    <property type="entry name" value="GAL4"/>
    <property type="match status" value="1"/>
</dbReference>
<keyword evidence="3" id="KW-0472">Membrane</keyword>
<evidence type="ECO:0000256" key="1">
    <source>
        <dbReference type="ARBA" id="ARBA00004123"/>
    </source>
</evidence>
<dbReference type="SMART" id="SM00066">
    <property type="entry name" value="GAL4"/>
    <property type="match status" value="1"/>
</dbReference>
<dbReference type="PANTHER" id="PTHR31001">
    <property type="entry name" value="UNCHARACTERIZED TRANSCRIPTIONAL REGULATORY PROTEIN"/>
    <property type="match status" value="1"/>
</dbReference>
<dbReference type="GO" id="GO:0005634">
    <property type="term" value="C:nucleus"/>
    <property type="evidence" value="ECO:0007669"/>
    <property type="project" value="UniProtKB-SubCell"/>
</dbReference>
<dbReference type="PROSITE" id="PS00463">
    <property type="entry name" value="ZN2_CY6_FUNGAL_1"/>
    <property type="match status" value="1"/>
</dbReference>
<keyword evidence="6" id="KW-1185">Reference proteome</keyword>
<feature type="domain" description="Zn(2)-C6 fungal-type" evidence="4">
    <location>
        <begin position="12"/>
        <end position="41"/>
    </location>
</feature>
<dbReference type="CDD" id="cd12148">
    <property type="entry name" value="fungal_TF_MHR"/>
    <property type="match status" value="1"/>
</dbReference>
<dbReference type="Proteomes" id="UP000478008">
    <property type="component" value="Unassembled WGS sequence"/>
</dbReference>
<feature type="transmembrane region" description="Helical" evidence="3">
    <location>
        <begin position="244"/>
        <end position="262"/>
    </location>
</feature>
<evidence type="ECO:0000256" key="2">
    <source>
        <dbReference type="ARBA" id="ARBA00023242"/>
    </source>
</evidence>
<dbReference type="InterPro" id="IPR036864">
    <property type="entry name" value="Zn2-C6_fun-type_DNA-bd_sf"/>
</dbReference>
<dbReference type="SUPFAM" id="SSF57701">
    <property type="entry name" value="Zn2/Cys6 DNA-binding domain"/>
    <property type="match status" value="1"/>
</dbReference>
<dbReference type="PROSITE" id="PS50048">
    <property type="entry name" value="ZN2_CY6_FUNGAL_2"/>
    <property type="match status" value="1"/>
</dbReference>
<dbReference type="GO" id="GO:0000981">
    <property type="term" value="F:DNA-binding transcription factor activity, RNA polymerase II-specific"/>
    <property type="evidence" value="ECO:0007669"/>
    <property type="project" value="InterPro"/>
</dbReference>
<reference evidence="5 6" key="1">
    <citation type="submission" date="2019-07" db="EMBL/GenBank/DDBJ databases">
        <authorList>
            <person name="Friedrich A."/>
            <person name="Schacherer J."/>
        </authorList>
    </citation>
    <scope>NUCLEOTIDE SEQUENCE [LARGE SCALE GENOMIC DNA]</scope>
</reference>
<dbReference type="GO" id="GO:0008270">
    <property type="term" value="F:zinc ion binding"/>
    <property type="evidence" value="ECO:0007669"/>
    <property type="project" value="InterPro"/>
</dbReference>
<evidence type="ECO:0000256" key="3">
    <source>
        <dbReference type="SAM" id="Phobius"/>
    </source>
</evidence>
<keyword evidence="3" id="KW-0812">Transmembrane</keyword>
<evidence type="ECO:0000259" key="4">
    <source>
        <dbReference type="PROSITE" id="PS50048"/>
    </source>
</evidence>
<name>A0A7D9GZC1_DEKBR</name>
<accession>A0A7D9GZC1</accession>